<evidence type="ECO:0000313" key="3">
    <source>
        <dbReference type="EMBL" id="THJ32825.1"/>
    </source>
</evidence>
<evidence type="ECO:0000313" key="4">
    <source>
        <dbReference type="Proteomes" id="UP000306236"/>
    </source>
</evidence>
<dbReference type="Pfam" id="PF10696">
    <property type="entry name" value="DUF2501"/>
    <property type="match status" value="1"/>
</dbReference>
<dbReference type="PROSITE" id="PS51257">
    <property type="entry name" value="PROKAR_LIPOPROTEIN"/>
    <property type="match status" value="1"/>
</dbReference>
<dbReference type="RefSeq" id="WP_136406735.1">
    <property type="nucleotide sequence ID" value="NZ_SSWX01000013.1"/>
</dbReference>
<dbReference type="EMBL" id="SSWX01000013">
    <property type="protein sequence ID" value="THJ32825.1"/>
    <property type="molecule type" value="Genomic_DNA"/>
</dbReference>
<feature type="region of interest" description="Disordered" evidence="1">
    <location>
        <begin position="41"/>
        <end position="62"/>
    </location>
</feature>
<keyword evidence="4" id="KW-1185">Reference proteome</keyword>
<reference evidence="3 4" key="1">
    <citation type="submission" date="2019-04" db="EMBL/GenBank/DDBJ databases">
        <title>Lampropedia sp YIM MLB12 draf genome.</title>
        <authorList>
            <person name="Wang Y.-X."/>
        </authorList>
    </citation>
    <scope>NUCLEOTIDE SEQUENCE [LARGE SCALE GENOMIC DNA]</scope>
    <source>
        <strain evidence="3 4">YIM MLB12</strain>
    </source>
</reference>
<keyword evidence="2" id="KW-0732">Signal</keyword>
<proteinExistence type="predicted"/>
<protein>
    <submittedName>
        <fullName evidence="3">DUF2501 domain-containing protein</fullName>
    </submittedName>
</protein>
<accession>A0A4S5BPE7</accession>
<dbReference type="InterPro" id="IPR019637">
    <property type="entry name" value="DUF2501"/>
</dbReference>
<organism evidence="3 4">
    <name type="scientific">Lampropedia aestuarii</name>
    <dbReference type="NCBI Taxonomy" id="2562762"/>
    <lineage>
        <taxon>Bacteria</taxon>
        <taxon>Pseudomonadati</taxon>
        <taxon>Pseudomonadota</taxon>
        <taxon>Betaproteobacteria</taxon>
        <taxon>Burkholderiales</taxon>
        <taxon>Comamonadaceae</taxon>
        <taxon>Lampropedia</taxon>
    </lineage>
</organism>
<dbReference type="AlphaFoldDB" id="A0A4S5BPE7"/>
<evidence type="ECO:0000256" key="2">
    <source>
        <dbReference type="SAM" id="SignalP"/>
    </source>
</evidence>
<feature type="compositionally biased region" description="Polar residues" evidence="1">
    <location>
        <begin position="52"/>
        <end position="61"/>
    </location>
</feature>
<dbReference type="Proteomes" id="UP000306236">
    <property type="component" value="Unassembled WGS sequence"/>
</dbReference>
<feature type="signal peptide" evidence="2">
    <location>
        <begin position="1"/>
        <end position="26"/>
    </location>
</feature>
<comment type="caution">
    <text evidence="3">The sequence shown here is derived from an EMBL/GenBank/DDBJ whole genome shotgun (WGS) entry which is preliminary data.</text>
</comment>
<evidence type="ECO:0000256" key="1">
    <source>
        <dbReference type="SAM" id="MobiDB-lite"/>
    </source>
</evidence>
<feature type="chain" id="PRO_5020983064" evidence="2">
    <location>
        <begin position="27"/>
        <end position="198"/>
    </location>
</feature>
<name>A0A4S5BPE7_9BURK</name>
<feature type="compositionally biased region" description="Low complexity" evidence="1">
    <location>
        <begin position="41"/>
        <end position="51"/>
    </location>
</feature>
<sequence>MAWTFRQSISLAALTACLASGMAAHAAGESATDKLKAQAGSSLGLGQSGTTPTKDSGSALQKLNGSGATGLSGSSNGASALGSALGGSASSSALGASALSGLGMPNIASSSAGNVAGVLEYCVKNNYLKKANVDNLKAGLLSKAGLGKAEPEKDSSYASGLGGLLTGGNGTSFNLNSIQDNVKEKACDYVLDNATSLL</sequence>
<dbReference type="OrthoDB" id="8565817at2"/>
<gene>
    <name evidence="3" type="ORF">E8K88_11090</name>
</gene>